<dbReference type="Proteomes" id="UP001152797">
    <property type="component" value="Unassembled WGS sequence"/>
</dbReference>
<feature type="non-terminal residue" evidence="1">
    <location>
        <position position="187"/>
    </location>
</feature>
<proteinExistence type="predicted"/>
<organism evidence="1">
    <name type="scientific">Cladocopium goreaui</name>
    <dbReference type="NCBI Taxonomy" id="2562237"/>
    <lineage>
        <taxon>Eukaryota</taxon>
        <taxon>Sar</taxon>
        <taxon>Alveolata</taxon>
        <taxon>Dinophyceae</taxon>
        <taxon>Suessiales</taxon>
        <taxon>Symbiodiniaceae</taxon>
        <taxon>Cladocopium</taxon>
    </lineage>
</organism>
<dbReference type="EMBL" id="CAMXCT030006688">
    <property type="protein sequence ID" value="CAL4805617.1"/>
    <property type="molecule type" value="Genomic_DNA"/>
</dbReference>
<dbReference type="EMBL" id="CAMXCT020006688">
    <property type="protein sequence ID" value="CAL1171680.1"/>
    <property type="molecule type" value="Genomic_DNA"/>
</dbReference>
<dbReference type="EMBL" id="CAMXCT010006688">
    <property type="protein sequence ID" value="CAI4018305.1"/>
    <property type="molecule type" value="Genomic_DNA"/>
</dbReference>
<protein>
    <submittedName>
        <fullName evidence="3">SPRY domain-containing SOCS box protein 1</fullName>
    </submittedName>
</protein>
<keyword evidence="4" id="KW-1185">Reference proteome</keyword>
<dbReference type="SUPFAM" id="SSF49899">
    <property type="entry name" value="Concanavalin A-like lectins/glucanases"/>
    <property type="match status" value="1"/>
</dbReference>
<name>A0A9P1GP11_9DINO</name>
<dbReference type="InterPro" id="IPR013320">
    <property type="entry name" value="ConA-like_dom_sf"/>
</dbReference>
<gene>
    <name evidence="1" type="ORF">C1SCF055_LOCUS42881</name>
</gene>
<dbReference type="AlphaFoldDB" id="A0A9P1GP11"/>
<reference evidence="1" key="1">
    <citation type="submission" date="2022-10" db="EMBL/GenBank/DDBJ databases">
        <authorList>
            <person name="Chen Y."/>
            <person name="Dougan E. K."/>
            <person name="Chan C."/>
            <person name="Rhodes N."/>
            <person name="Thang M."/>
        </authorList>
    </citation>
    <scope>NUCLEOTIDE SEQUENCE</scope>
</reference>
<evidence type="ECO:0000313" key="3">
    <source>
        <dbReference type="EMBL" id="CAL4805617.1"/>
    </source>
</evidence>
<evidence type="ECO:0000313" key="1">
    <source>
        <dbReference type="EMBL" id="CAI4018305.1"/>
    </source>
</evidence>
<accession>A0A9P1GP11</accession>
<reference evidence="2" key="2">
    <citation type="submission" date="2024-04" db="EMBL/GenBank/DDBJ databases">
        <authorList>
            <person name="Chen Y."/>
            <person name="Shah S."/>
            <person name="Dougan E. K."/>
            <person name="Thang M."/>
            <person name="Chan C."/>
        </authorList>
    </citation>
    <scope>NUCLEOTIDE SEQUENCE [LARGE SCALE GENOMIC DNA]</scope>
</reference>
<evidence type="ECO:0000313" key="4">
    <source>
        <dbReference type="Proteomes" id="UP001152797"/>
    </source>
</evidence>
<evidence type="ECO:0000313" key="2">
    <source>
        <dbReference type="EMBL" id="CAL1171680.1"/>
    </source>
</evidence>
<sequence>MGALLYHPQSWYLDASPLALFSGVFVFTLGTSILEEDWPLEKFGVSEGSSIEVTVLDSSRPCFEWYCCDPSNGNAILDKGSTFQRCDKAAHTDGVQTRAALPRETACYICFHHVGTHACLGVGTNKCKLAETSYVHLYGQDENSWALCFGLDREFAAYHKGQLCVMQDLNGKALAPVKHERGEAREA</sequence>
<comment type="caution">
    <text evidence="1">The sequence shown here is derived from an EMBL/GenBank/DDBJ whole genome shotgun (WGS) entry which is preliminary data.</text>
</comment>